<dbReference type="EMBL" id="RXGA01000002">
    <property type="protein sequence ID" value="RWX73672.1"/>
    <property type="molecule type" value="Genomic_DNA"/>
</dbReference>
<organism evidence="1 2">
    <name type="scientific">Methanosuratincola subterraneus</name>
    <dbReference type="NCBI Taxonomy" id="2593994"/>
    <lineage>
        <taxon>Archaea</taxon>
        <taxon>Thermoproteota</taxon>
        <taxon>Methanosuratincolia</taxon>
        <taxon>Candidatus Methanomethylicales</taxon>
        <taxon>Candidatus Methanomethylicaceae</taxon>
        <taxon>Candidatus Methanosuratincola (ex Vanwonterghem et al. 2016)</taxon>
    </lineage>
</organism>
<sequence>MPEQNVELPESEYSERPGARGFLVLLAAKTGNSVLLKTRRVPFTVLEMSEESFPSLGAPLIDAARMILGKTVISISDKKKLSGEPWIARYGKASISEALTSLVRDLFSALPPSEGAIVLSNLGTGWRLVGYRIGTLGIPESARADLKRMIG</sequence>
<name>A0A444L7U7_METS7</name>
<evidence type="ECO:0000313" key="1">
    <source>
        <dbReference type="EMBL" id="RWX73672.1"/>
    </source>
</evidence>
<dbReference type="Proteomes" id="UP000288215">
    <property type="component" value="Unassembled WGS sequence"/>
</dbReference>
<comment type="caution">
    <text evidence="1">The sequence shown here is derived from an EMBL/GenBank/DDBJ whole genome shotgun (WGS) entry which is preliminary data.</text>
</comment>
<gene>
    <name evidence="1" type="ORF">Metus_0451</name>
</gene>
<dbReference type="AlphaFoldDB" id="A0A444L7U7"/>
<evidence type="ECO:0000313" key="2">
    <source>
        <dbReference type="Proteomes" id="UP000288215"/>
    </source>
</evidence>
<proteinExistence type="predicted"/>
<reference evidence="1 2" key="1">
    <citation type="submission" date="2018-12" db="EMBL/GenBank/DDBJ databases">
        <title>The complete genome of the methanogenic archaea of the candidate phylum Verstraetearchaeota, obtained from the metagenome of underground thermal water.</title>
        <authorList>
            <person name="Kadnikov V.V."/>
            <person name="Mardanov A.V."/>
            <person name="Beletsky A.V."/>
            <person name="Karnachuk O.V."/>
            <person name="Ravin N.V."/>
        </authorList>
    </citation>
    <scope>NUCLEOTIDE SEQUENCE [LARGE SCALE GENOMIC DNA]</scope>
    <source>
        <strain evidence="1">Ch88</strain>
    </source>
</reference>
<protein>
    <submittedName>
        <fullName evidence="1">Uncharacterized protein</fullName>
    </submittedName>
</protein>
<accession>A0A444L7U7</accession>